<evidence type="ECO:0000313" key="2">
    <source>
        <dbReference type="EMBL" id="KAG2270536.1"/>
    </source>
</evidence>
<gene>
    <name evidence="2" type="ORF">Bca52824_065091</name>
</gene>
<accession>A0A8X7QHK5</accession>
<evidence type="ECO:0000313" key="3">
    <source>
        <dbReference type="Proteomes" id="UP000886595"/>
    </source>
</evidence>
<dbReference type="PANTHER" id="PTHR33784">
    <property type="entry name" value="OS05G0482100 PROTEIN"/>
    <property type="match status" value="1"/>
</dbReference>
<dbReference type="OrthoDB" id="1926629at2759"/>
<dbReference type="Pfam" id="PF23310">
    <property type="entry name" value="TPR_27"/>
    <property type="match status" value="1"/>
</dbReference>
<organism evidence="2 3">
    <name type="scientific">Brassica carinata</name>
    <name type="common">Ethiopian mustard</name>
    <name type="synonym">Abyssinian cabbage</name>
    <dbReference type="NCBI Taxonomy" id="52824"/>
    <lineage>
        <taxon>Eukaryota</taxon>
        <taxon>Viridiplantae</taxon>
        <taxon>Streptophyta</taxon>
        <taxon>Embryophyta</taxon>
        <taxon>Tracheophyta</taxon>
        <taxon>Spermatophyta</taxon>
        <taxon>Magnoliopsida</taxon>
        <taxon>eudicotyledons</taxon>
        <taxon>Gunneridae</taxon>
        <taxon>Pentapetalae</taxon>
        <taxon>rosids</taxon>
        <taxon>malvids</taxon>
        <taxon>Brassicales</taxon>
        <taxon>Brassicaceae</taxon>
        <taxon>Brassiceae</taxon>
        <taxon>Brassica</taxon>
    </lineage>
</organism>
<dbReference type="EMBL" id="JAAMPC010000013">
    <property type="protein sequence ID" value="KAG2270536.1"/>
    <property type="molecule type" value="Genomic_DNA"/>
</dbReference>
<feature type="domain" description="At2g35280-like TPR" evidence="1">
    <location>
        <begin position="54"/>
        <end position="109"/>
    </location>
</feature>
<name>A0A8X7QHK5_BRACI</name>
<dbReference type="InterPro" id="IPR057136">
    <property type="entry name" value="At2g35280_TPR_dom"/>
</dbReference>
<sequence>MEQFPILSLPPEVQGLVIKRVAHNSFKIFSDSGYLQGYARWHDEDAYALFDLFKYPWRLNGFRLRYLLRRCYAQGNPSTLYIKGIEYFYRRNMYAEGLDLMKRAADAGFGEPRIPTP</sequence>
<dbReference type="AlphaFoldDB" id="A0A8X7QHK5"/>
<dbReference type="PANTHER" id="PTHR33784:SF29">
    <property type="entry name" value="F-BOX DOMAIN-CONTAINING PROTEIN"/>
    <property type="match status" value="1"/>
</dbReference>
<comment type="caution">
    <text evidence="2">The sequence shown here is derived from an EMBL/GenBank/DDBJ whole genome shotgun (WGS) entry which is preliminary data.</text>
</comment>
<dbReference type="InterPro" id="IPR040338">
    <property type="entry name" value="At1g67623-like"/>
</dbReference>
<protein>
    <recommendedName>
        <fullName evidence="1">At2g35280-like TPR domain-containing protein</fullName>
    </recommendedName>
</protein>
<evidence type="ECO:0000259" key="1">
    <source>
        <dbReference type="Pfam" id="PF23310"/>
    </source>
</evidence>
<reference evidence="2 3" key="1">
    <citation type="submission" date="2020-02" db="EMBL/GenBank/DDBJ databases">
        <authorList>
            <person name="Ma Q."/>
            <person name="Huang Y."/>
            <person name="Song X."/>
            <person name="Pei D."/>
        </authorList>
    </citation>
    <scope>NUCLEOTIDE SEQUENCE [LARGE SCALE GENOMIC DNA]</scope>
    <source>
        <strain evidence="2">Sxm20200214</strain>
        <tissue evidence="2">Leaf</tissue>
    </source>
</reference>
<keyword evidence="3" id="KW-1185">Reference proteome</keyword>
<proteinExistence type="predicted"/>
<dbReference type="Proteomes" id="UP000886595">
    <property type="component" value="Unassembled WGS sequence"/>
</dbReference>